<keyword evidence="1 9" id="KW-0820">tRNA-binding</keyword>
<keyword evidence="4 9" id="KW-0547">Nucleotide-binding</keyword>
<dbReference type="EC" id="2.8.1.13" evidence="9"/>
<evidence type="ECO:0000256" key="8">
    <source>
        <dbReference type="ARBA" id="ARBA00051542"/>
    </source>
</evidence>
<evidence type="ECO:0000256" key="5">
    <source>
        <dbReference type="ARBA" id="ARBA00022840"/>
    </source>
</evidence>
<dbReference type="Pfam" id="PF20258">
    <property type="entry name" value="tRNA_Me_trans_C"/>
    <property type="match status" value="1"/>
</dbReference>
<dbReference type="InterPro" id="IPR004506">
    <property type="entry name" value="MnmA-like"/>
</dbReference>
<feature type="region of interest" description="Interaction with target base in tRNA" evidence="9">
    <location>
        <begin position="91"/>
        <end position="93"/>
    </location>
</feature>
<dbReference type="GO" id="GO:0005524">
    <property type="term" value="F:ATP binding"/>
    <property type="evidence" value="ECO:0007669"/>
    <property type="project" value="UniProtKB-KW"/>
</dbReference>
<feature type="region of interest" description="Interaction with tRNA" evidence="9">
    <location>
        <begin position="142"/>
        <end position="144"/>
    </location>
</feature>
<evidence type="ECO:0000256" key="1">
    <source>
        <dbReference type="ARBA" id="ARBA00022555"/>
    </source>
</evidence>
<keyword evidence="2 9" id="KW-0808">Transferase</keyword>
<dbReference type="HAMAP" id="MF_00144">
    <property type="entry name" value="tRNA_thiouridyl_MnmA"/>
    <property type="match status" value="1"/>
</dbReference>
<reference evidence="12 13" key="1">
    <citation type="submission" date="2017-09" db="EMBL/GenBank/DDBJ databases">
        <title>Depth-based differentiation of microbial function through sediment-hosted aquifers and enrichment of novel symbionts in the deep terrestrial subsurface.</title>
        <authorList>
            <person name="Probst A.J."/>
            <person name="Ladd B."/>
            <person name="Jarett J.K."/>
            <person name="Geller-Mcgrath D.E."/>
            <person name="Sieber C.M."/>
            <person name="Emerson J.B."/>
            <person name="Anantharaman K."/>
            <person name="Thomas B.C."/>
            <person name="Malmstrom R."/>
            <person name="Stieglmeier M."/>
            <person name="Klingl A."/>
            <person name="Woyke T."/>
            <person name="Ryan C.M."/>
            <person name="Banfield J.F."/>
        </authorList>
    </citation>
    <scope>NUCLEOTIDE SEQUENCE [LARGE SCALE GENOMIC DNA]</scope>
    <source>
        <strain evidence="12">CG10_big_fil_rev_8_21_14_0_10_50_16</strain>
    </source>
</reference>
<feature type="site" description="Interaction with tRNA" evidence="9">
    <location>
        <position position="343"/>
    </location>
</feature>
<dbReference type="AlphaFoldDB" id="A0A2H0RP83"/>
<dbReference type="GO" id="GO:0005737">
    <property type="term" value="C:cytoplasm"/>
    <property type="evidence" value="ECO:0007669"/>
    <property type="project" value="UniProtKB-SubCell"/>
</dbReference>
<dbReference type="InterPro" id="IPR046884">
    <property type="entry name" value="MnmA-like_central"/>
</dbReference>
<dbReference type="InterPro" id="IPR046885">
    <property type="entry name" value="MnmA-like_C"/>
</dbReference>
<evidence type="ECO:0000313" key="12">
    <source>
        <dbReference type="EMBL" id="PIR47804.1"/>
    </source>
</evidence>
<feature type="binding site" evidence="9">
    <location>
        <position position="37"/>
    </location>
    <ligand>
        <name>ATP</name>
        <dbReference type="ChEBI" id="CHEBI:30616"/>
    </ligand>
</feature>
<dbReference type="EMBL" id="PCYM01000001">
    <property type="protein sequence ID" value="PIR47804.1"/>
    <property type="molecule type" value="Genomic_DNA"/>
</dbReference>
<dbReference type="FunFam" id="2.30.30.280:FF:000001">
    <property type="entry name" value="tRNA-specific 2-thiouridylase MnmA"/>
    <property type="match status" value="1"/>
</dbReference>
<evidence type="ECO:0000256" key="4">
    <source>
        <dbReference type="ARBA" id="ARBA00022741"/>
    </source>
</evidence>
<evidence type="ECO:0000256" key="2">
    <source>
        <dbReference type="ARBA" id="ARBA00022679"/>
    </source>
</evidence>
<name>A0A2H0RP83_9BACT</name>
<evidence type="ECO:0000256" key="7">
    <source>
        <dbReference type="ARBA" id="ARBA00023157"/>
    </source>
</evidence>
<comment type="caution">
    <text evidence="12">The sequence shown here is derived from an EMBL/GenBank/DDBJ whole genome shotgun (WGS) entry which is preliminary data.</text>
</comment>
<feature type="active site" description="Cysteine persulfide intermediate" evidence="9">
    <location>
        <position position="192"/>
    </location>
</feature>
<dbReference type="FunFam" id="3.40.50.620:FF:000115">
    <property type="entry name" value="tRNA-specific 2-thiouridylase MnmA"/>
    <property type="match status" value="1"/>
</dbReference>
<comment type="similarity">
    <text evidence="9">Belongs to the MnmA/TRMU family.</text>
</comment>
<evidence type="ECO:0000313" key="13">
    <source>
        <dbReference type="Proteomes" id="UP000230084"/>
    </source>
</evidence>
<keyword evidence="9" id="KW-0963">Cytoplasm</keyword>
<evidence type="ECO:0000256" key="6">
    <source>
        <dbReference type="ARBA" id="ARBA00022884"/>
    </source>
</evidence>
<dbReference type="NCBIfam" id="NF001138">
    <property type="entry name" value="PRK00143.1"/>
    <property type="match status" value="1"/>
</dbReference>
<dbReference type="Proteomes" id="UP000230084">
    <property type="component" value="Unassembled WGS sequence"/>
</dbReference>
<dbReference type="GO" id="GO:0002143">
    <property type="term" value="P:tRNA wobble position uridine thiolation"/>
    <property type="evidence" value="ECO:0007669"/>
    <property type="project" value="TreeGrafter"/>
</dbReference>
<dbReference type="GO" id="GO:0103016">
    <property type="term" value="F:tRNA-uridine 2-sulfurtransferase activity"/>
    <property type="evidence" value="ECO:0007669"/>
    <property type="project" value="UniProtKB-EC"/>
</dbReference>
<dbReference type="PANTHER" id="PTHR11933">
    <property type="entry name" value="TRNA 5-METHYLAMINOMETHYL-2-THIOURIDYLATE -METHYLTRANSFERASE"/>
    <property type="match status" value="1"/>
</dbReference>
<comment type="function">
    <text evidence="9">Catalyzes the 2-thiolation of uridine at the wobble position (U34) of tRNA, leading to the formation of s(2)U34.</text>
</comment>
<evidence type="ECO:0000256" key="9">
    <source>
        <dbReference type="HAMAP-Rule" id="MF_00144"/>
    </source>
</evidence>
<feature type="active site" description="Nucleophile" evidence="9">
    <location>
        <position position="96"/>
    </location>
</feature>
<dbReference type="Gene3D" id="2.40.30.10">
    <property type="entry name" value="Translation factors"/>
    <property type="match status" value="1"/>
</dbReference>
<sequence>MQDSPRKILVAMSGGVDSSVAAALLLEQGHEVVGAFMKNWSGCDWETDKRDAQRVAAGLGIDFYVYDFEKEYRERVYEYMIAEYAAGRTPNPDVMCNREVKFDLLMNVADALGCSQLATGHYARIRTEGETIELLKGVDSNKDQSYFLCRLGQKELRRAVFPVGELTKSEVRRIAQKYHLATAEKKDSQGLCFVGMVDMQTFLKERIPTQTGPIVTTDGEVIGEHEGIQYYTIGQRHGLGVGGGEPWYVVDRRLETNELVVGHEDDPALLAREIHAMDVHWVSGAEPVFPVICQAKIRYRQEDQLCTVTPIQGDYVDEKGNVDRQATLNIQFDQAQRAVAPGQFVVFYHQDVLIGSAVAV</sequence>
<feature type="site" description="Interaction with tRNA" evidence="9">
    <location>
        <position position="121"/>
    </location>
</feature>
<evidence type="ECO:0000259" key="11">
    <source>
        <dbReference type="Pfam" id="PF20259"/>
    </source>
</evidence>
<dbReference type="Pfam" id="PF20259">
    <property type="entry name" value="tRNA_Me_trans_M"/>
    <property type="match status" value="1"/>
</dbReference>
<dbReference type="Gene3D" id="2.30.30.280">
    <property type="entry name" value="Adenine nucleotide alpha hydrolases-like domains"/>
    <property type="match status" value="1"/>
</dbReference>
<feature type="domain" description="tRNA-specific 2-thiouridylase MnmA-like central" evidence="11">
    <location>
        <begin position="200"/>
        <end position="263"/>
    </location>
</feature>
<gene>
    <name evidence="9" type="primary">mnmA</name>
    <name evidence="12" type="ORF">COV06_00155</name>
</gene>
<dbReference type="InterPro" id="IPR023382">
    <property type="entry name" value="MnmA-like_central_sf"/>
</dbReference>
<evidence type="ECO:0000256" key="3">
    <source>
        <dbReference type="ARBA" id="ARBA00022694"/>
    </source>
</evidence>
<feature type="binding site" evidence="9">
    <location>
        <position position="120"/>
    </location>
    <ligand>
        <name>ATP</name>
        <dbReference type="ChEBI" id="CHEBI:30616"/>
    </ligand>
</feature>
<evidence type="ECO:0000259" key="10">
    <source>
        <dbReference type="Pfam" id="PF20258"/>
    </source>
</evidence>
<proteinExistence type="inferred from homology"/>
<keyword evidence="5 9" id="KW-0067">ATP-binding</keyword>
<dbReference type="SUPFAM" id="SSF52402">
    <property type="entry name" value="Adenine nucleotide alpha hydrolases-like"/>
    <property type="match status" value="1"/>
</dbReference>
<keyword evidence="7" id="KW-1015">Disulfide bond</keyword>
<feature type="region of interest" description="Interaction with tRNA" evidence="9">
    <location>
        <begin position="298"/>
        <end position="299"/>
    </location>
</feature>
<protein>
    <recommendedName>
        <fullName evidence="9">tRNA-specific 2-thiouridylase MnmA</fullName>
        <ecNumber evidence="9">2.8.1.13</ecNumber>
    </recommendedName>
</protein>
<comment type="caution">
    <text evidence="9">Lacks conserved residue(s) required for the propagation of feature annotation.</text>
</comment>
<comment type="catalytic activity">
    <reaction evidence="8 9">
        <text>S-sulfanyl-L-cysteinyl-[protein] + uridine(34) in tRNA + AH2 + ATP = 2-thiouridine(34) in tRNA + L-cysteinyl-[protein] + A + AMP + diphosphate + H(+)</text>
        <dbReference type="Rhea" id="RHEA:47032"/>
        <dbReference type="Rhea" id="RHEA-COMP:10131"/>
        <dbReference type="Rhea" id="RHEA-COMP:11726"/>
        <dbReference type="Rhea" id="RHEA-COMP:11727"/>
        <dbReference type="Rhea" id="RHEA-COMP:11728"/>
        <dbReference type="ChEBI" id="CHEBI:13193"/>
        <dbReference type="ChEBI" id="CHEBI:15378"/>
        <dbReference type="ChEBI" id="CHEBI:17499"/>
        <dbReference type="ChEBI" id="CHEBI:29950"/>
        <dbReference type="ChEBI" id="CHEBI:30616"/>
        <dbReference type="ChEBI" id="CHEBI:33019"/>
        <dbReference type="ChEBI" id="CHEBI:61963"/>
        <dbReference type="ChEBI" id="CHEBI:65315"/>
        <dbReference type="ChEBI" id="CHEBI:87170"/>
        <dbReference type="ChEBI" id="CHEBI:456215"/>
        <dbReference type="EC" id="2.8.1.13"/>
    </reaction>
</comment>
<feature type="domain" description="tRNA-specific 2-thiouridylase MnmA-like C-terminal" evidence="10">
    <location>
        <begin position="272"/>
        <end position="358"/>
    </location>
</feature>
<keyword evidence="3 9" id="KW-0819">tRNA processing</keyword>
<keyword evidence="6 9" id="KW-0694">RNA-binding</keyword>
<dbReference type="GO" id="GO:0000049">
    <property type="term" value="F:tRNA binding"/>
    <property type="evidence" value="ECO:0007669"/>
    <property type="project" value="UniProtKB-KW"/>
</dbReference>
<accession>A0A2H0RP83</accession>
<dbReference type="Pfam" id="PF03054">
    <property type="entry name" value="tRNA_Me_trans"/>
    <property type="match status" value="1"/>
</dbReference>
<dbReference type="CDD" id="cd01998">
    <property type="entry name" value="MnmA_TRMU-like"/>
    <property type="match status" value="1"/>
</dbReference>
<dbReference type="Gene3D" id="3.40.50.620">
    <property type="entry name" value="HUPs"/>
    <property type="match status" value="1"/>
</dbReference>
<comment type="subcellular location">
    <subcellularLocation>
        <location evidence="9">Cytoplasm</location>
    </subcellularLocation>
</comment>
<feature type="binding site" evidence="9">
    <location>
        <begin position="11"/>
        <end position="18"/>
    </location>
    <ligand>
        <name>ATP</name>
        <dbReference type="ChEBI" id="CHEBI:30616"/>
    </ligand>
</feature>
<dbReference type="PANTHER" id="PTHR11933:SF5">
    <property type="entry name" value="MITOCHONDRIAL TRNA-SPECIFIC 2-THIOURIDYLASE 1"/>
    <property type="match status" value="1"/>
</dbReference>
<dbReference type="InterPro" id="IPR014729">
    <property type="entry name" value="Rossmann-like_a/b/a_fold"/>
</dbReference>
<dbReference type="NCBIfam" id="TIGR00420">
    <property type="entry name" value="trmU"/>
    <property type="match status" value="1"/>
</dbReference>
<organism evidence="12 13">
    <name type="scientific">Candidatus Uhrbacteria bacterium CG10_big_fil_rev_8_21_14_0_10_50_16</name>
    <dbReference type="NCBI Taxonomy" id="1975039"/>
    <lineage>
        <taxon>Bacteria</taxon>
        <taxon>Candidatus Uhriibacteriota</taxon>
    </lineage>
</organism>